<evidence type="ECO:0000256" key="1">
    <source>
        <dbReference type="SAM" id="Phobius"/>
    </source>
</evidence>
<reference evidence="2" key="1">
    <citation type="submission" date="2022-03" db="EMBL/GenBank/DDBJ databases">
        <authorList>
            <person name="Tunstrom K."/>
        </authorList>
    </citation>
    <scope>NUCLEOTIDE SEQUENCE</scope>
</reference>
<gene>
    <name evidence="2" type="ORF">EEDITHA_LOCUS4186</name>
</gene>
<organism evidence="2 3">
    <name type="scientific">Euphydryas editha</name>
    <name type="common">Edith's checkerspot</name>
    <dbReference type="NCBI Taxonomy" id="104508"/>
    <lineage>
        <taxon>Eukaryota</taxon>
        <taxon>Metazoa</taxon>
        <taxon>Ecdysozoa</taxon>
        <taxon>Arthropoda</taxon>
        <taxon>Hexapoda</taxon>
        <taxon>Insecta</taxon>
        <taxon>Pterygota</taxon>
        <taxon>Neoptera</taxon>
        <taxon>Endopterygota</taxon>
        <taxon>Lepidoptera</taxon>
        <taxon>Glossata</taxon>
        <taxon>Ditrysia</taxon>
        <taxon>Papilionoidea</taxon>
        <taxon>Nymphalidae</taxon>
        <taxon>Nymphalinae</taxon>
        <taxon>Euphydryas</taxon>
    </lineage>
</organism>
<accession>A0AAU9TLH5</accession>
<evidence type="ECO:0000313" key="2">
    <source>
        <dbReference type="EMBL" id="CAH2087985.1"/>
    </source>
</evidence>
<dbReference type="Proteomes" id="UP001153954">
    <property type="component" value="Unassembled WGS sequence"/>
</dbReference>
<keyword evidence="1" id="KW-1133">Transmembrane helix</keyword>
<dbReference type="AlphaFoldDB" id="A0AAU9TLH5"/>
<keyword evidence="1" id="KW-0812">Transmembrane</keyword>
<dbReference type="EMBL" id="CAKOGL010000007">
    <property type="protein sequence ID" value="CAH2087985.1"/>
    <property type="molecule type" value="Genomic_DNA"/>
</dbReference>
<name>A0AAU9TLH5_EUPED</name>
<evidence type="ECO:0000313" key="3">
    <source>
        <dbReference type="Proteomes" id="UP001153954"/>
    </source>
</evidence>
<feature type="transmembrane region" description="Helical" evidence="1">
    <location>
        <begin position="80"/>
        <end position="103"/>
    </location>
</feature>
<keyword evidence="1" id="KW-0472">Membrane</keyword>
<keyword evidence="3" id="KW-1185">Reference proteome</keyword>
<comment type="caution">
    <text evidence="2">The sequence shown here is derived from an EMBL/GenBank/DDBJ whole genome shotgun (WGS) entry which is preliminary data.</text>
</comment>
<sequence length="156" mass="17399">MYLIIPVRTTTSGCGEVGDCIVTQKCENKCGCDSSAAVLFYNETLGECIVNVKELLRTLTKKYNNEEKIQLEVQKTFRGILFSAILFSSCAALCVFTACIYCCRINYMDTRLKNDVEALAHKLKRDGRLQRSTRKPRDPASESCNIMVAGAGVYVM</sequence>
<protein>
    <submittedName>
        <fullName evidence="2">Uncharacterized protein</fullName>
    </submittedName>
</protein>
<proteinExistence type="predicted"/>